<protein>
    <recommendedName>
        <fullName evidence="4">NAD(+) kinase</fullName>
    </recommendedName>
</protein>
<evidence type="ECO:0000313" key="3">
    <source>
        <dbReference type="Proteomes" id="UP000507536"/>
    </source>
</evidence>
<proteinExistence type="predicted"/>
<dbReference type="InterPro" id="IPR017437">
    <property type="entry name" value="ATP-NAD_kinase_PpnK-typ_C"/>
</dbReference>
<dbReference type="Gene3D" id="3.40.50.10330">
    <property type="entry name" value="Probable inorganic polyphosphate/atp-NAD kinase, domain 1"/>
    <property type="match status" value="1"/>
</dbReference>
<dbReference type="Proteomes" id="UP000507536">
    <property type="component" value="Chromosome 8"/>
</dbReference>
<gene>
    <name evidence="2" type="ORF">PCHDS_000160500</name>
</gene>
<dbReference type="AlphaFoldDB" id="A0A1C6YA44"/>
<dbReference type="GO" id="GO:0003951">
    <property type="term" value="F:NAD+ kinase activity"/>
    <property type="evidence" value="ECO:0007669"/>
    <property type="project" value="InterPro"/>
</dbReference>
<evidence type="ECO:0000313" key="2">
    <source>
        <dbReference type="EMBL" id="SCM20164.1"/>
    </source>
</evidence>
<dbReference type="SUPFAM" id="SSF111331">
    <property type="entry name" value="NAD kinase/diacylglycerol kinase-like"/>
    <property type="match status" value="1"/>
</dbReference>
<name>A0A1C6YA44_PLACE</name>
<dbReference type="Gene3D" id="2.60.200.30">
    <property type="entry name" value="Probable inorganic polyphosphate/atp-NAD kinase, domain 2"/>
    <property type="match status" value="1"/>
</dbReference>
<feature type="region of interest" description="Disordered" evidence="1">
    <location>
        <begin position="287"/>
        <end position="312"/>
    </location>
</feature>
<dbReference type="InterPro" id="IPR017438">
    <property type="entry name" value="ATP-NAD_kinase_N"/>
</dbReference>
<dbReference type="GO" id="GO:0019674">
    <property type="term" value="P:NAD+ metabolic process"/>
    <property type="evidence" value="ECO:0007669"/>
    <property type="project" value="InterPro"/>
</dbReference>
<evidence type="ECO:0000256" key="1">
    <source>
        <dbReference type="SAM" id="MobiDB-lite"/>
    </source>
</evidence>
<dbReference type="PANTHER" id="PTHR13158">
    <property type="match status" value="1"/>
</dbReference>
<dbReference type="InterPro" id="IPR016064">
    <property type="entry name" value="NAD/diacylglycerol_kinase_sf"/>
</dbReference>
<accession>A0A1C6YA44</accession>
<dbReference type="PANTHER" id="PTHR13158:SF5">
    <property type="entry name" value="NAD KINASE 2, MITOCHONDRIAL"/>
    <property type="match status" value="1"/>
</dbReference>
<evidence type="ECO:0008006" key="4">
    <source>
        <dbReference type="Google" id="ProtNLM"/>
    </source>
</evidence>
<dbReference type="GO" id="GO:0005739">
    <property type="term" value="C:mitochondrion"/>
    <property type="evidence" value="ECO:0007669"/>
    <property type="project" value="TreeGrafter"/>
</dbReference>
<dbReference type="EMBL" id="LT608188">
    <property type="protein sequence ID" value="SCM20164.1"/>
    <property type="molecule type" value="Genomic_DNA"/>
</dbReference>
<sequence>MPCHWIKYLSNTIIVNCKQHTRIKIINVVPYANQSFICKREFCVYSDNPITNFATNQMVAEKDKHIKTTGNKEIGIESIDIKNDENDEVKYKRILLIEKYTKYDNLRKQGYKDDYILKNFFSSYLSHFTHTLIVNNIINILRIKYKIHVSIIKAYKRNIESISINSSSIFSPDAIFSVGGDGTYLESAHIIANKYIVDENSNNENKPIEVVGINSDPNSSEGKLCLDYCRSNSNDDMNYSYTSFSEFEKTYDNKNTKKNFIFTDVSNFINELKERKLKIRSSSNNYEQINEKEKEDEAQMEEVNESNQTKQTSNDLNILEKIMKNNLLFYGDTTEKDNPSKKETSLNNIPIKNFLTNWCETAPSINIRIEEYVKNILHDFFERKKYKKIYRKYITVYIKKSEEDQVKTYKSINEVYIHEAVKNNICTYVNIDNKIVKKLKSTALLITSGTGSTAWAYNVHKIDKKKIKNIIEEYLNIHNDEVKKSFQNINYDAFSEYINNSICFHPSSEYMKCIIKEPVENNVYDATDHLYNCKYIDIKTYTNNTIVYIDGIYNIKIQPNDSVILHIKDDDYIVSYK</sequence>
<reference evidence="2 3" key="1">
    <citation type="submission" date="2016-08" db="EMBL/GenBank/DDBJ databases">
        <authorList>
            <consortium name="Pathogen Informatics"/>
        </authorList>
    </citation>
    <scope>NUCLEOTIDE SEQUENCE [LARGE SCALE GENOMIC DNA]</scope>
    <source>
        <strain evidence="2 3">DS</strain>
    </source>
</reference>
<organism evidence="2 3">
    <name type="scientific">Plasmodium chabaudi adami</name>
    <dbReference type="NCBI Taxonomy" id="5826"/>
    <lineage>
        <taxon>Eukaryota</taxon>
        <taxon>Sar</taxon>
        <taxon>Alveolata</taxon>
        <taxon>Apicomplexa</taxon>
        <taxon>Aconoidasida</taxon>
        <taxon>Haemosporida</taxon>
        <taxon>Plasmodiidae</taxon>
        <taxon>Plasmodium</taxon>
        <taxon>Plasmodium (Vinckeia)</taxon>
    </lineage>
</organism>